<dbReference type="AlphaFoldDB" id="A0A7W9A3M2"/>
<accession>A0A7W9A3M2</accession>
<dbReference type="EMBL" id="JACIJB010000006">
    <property type="protein sequence ID" value="MBB5660844.1"/>
    <property type="molecule type" value="Genomic_DNA"/>
</dbReference>
<comment type="caution">
    <text evidence="1">The sequence shown here is derived from an EMBL/GenBank/DDBJ whole genome shotgun (WGS) entry which is preliminary data.</text>
</comment>
<name>A0A7W9A3M2_9CAUL</name>
<proteinExistence type="predicted"/>
<gene>
    <name evidence="1" type="ORF">FHS65_001597</name>
</gene>
<dbReference type="Proteomes" id="UP000548978">
    <property type="component" value="Unassembled WGS sequence"/>
</dbReference>
<protein>
    <recommendedName>
        <fullName evidence="3">Peptidase inhibitor I78</fullName>
    </recommendedName>
</protein>
<organism evidence="1 2">
    <name type="scientific">Brevundimonas halotolerans</name>
    <dbReference type="NCBI Taxonomy" id="69670"/>
    <lineage>
        <taxon>Bacteria</taxon>
        <taxon>Pseudomonadati</taxon>
        <taxon>Pseudomonadota</taxon>
        <taxon>Alphaproteobacteria</taxon>
        <taxon>Caulobacterales</taxon>
        <taxon>Caulobacteraceae</taxon>
        <taxon>Brevundimonas</taxon>
    </lineage>
</organism>
<dbReference type="RefSeq" id="WP_241153152.1">
    <property type="nucleotide sequence ID" value="NZ_JACIJB010000006.1"/>
</dbReference>
<evidence type="ECO:0000313" key="2">
    <source>
        <dbReference type="Proteomes" id="UP000548978"/>
    </source>
</evidence>
<reference evidence="1 2" key="1">
    <citation type="submission" date="2020-08" db="EMBL/GenBank/DDBJ databases">
        <title>Genomic Encyclopedia of Type Strains, Phase IV (KMG-IV): sequencing the most valuable type-strain genomes for metagenomic binning, comparative biology and taxonomic classification.</title>
        <authorList>
            <person name="Goeker M."/>
        </authorList>
    </citation>
    <scope>NUCLEOTIDE SEQUENCE [LARGE SCALE GENOMIC DNA]</scope>
    <source>
        <strain evidence="1 2">DSM 24448</strain>
    </source>
</reference>
<sequence length="96" mass="10413">MPTRPVGVVVLPQASAEGRTPYASAPVEVEDPNDLCHATPLQWLVGRDRSEIPVPVDLTNRRVACTTCPRTEAHSPYLLNILYDAGTNRVTEVSCG</sequence>
<evidence type="ECO:0000313" key="1">
    <source>
        <dbReference type="EMBL" id="MBB5660844.1"/>
    </source>
</evidence>
<keyword evidence="2" id="KW-1185">Reference proteome</keyword>
<evidence type="ECO:0008006" key="3">
    <source>
        <dbReference type="Google" id="ProtNLM"/>
    </source>
</evidence>